<reference evidence="1" key="1">
    <citation type="submission" date="2016-02" db="EMBL/GenBank/DDBJ databases">
        <title>WGS assembly of Manihot esculenta.</title>
        <authorList>
            <person name="Bredeson J.V."/>
            <person name="Prochnik S.E."/>
            <person name="Lyons J.B."/>
            <person name="Schmutz J."/>
            <person name="Grimwood J."/>
            <person name="Vrebalov J."/>
            <person name="Bart R.S."/>
            <person name="Amuge T."/>
            <person name="Ferguson M.E."/>
            <person name="Green R."/>
            <person name="Putnam N."/>
            <person name="Stites J."/>
            <person name="Rounsley S."/>
            <person name="Rokhsar D.S."/>
        </authorList>
    </citation>
    <scope>NUCLEOTIDE SEQUENCE [LARGE SCALE GENOMIC DNA]</scope>
    <source>
        <tissue evidence="1">Leaf</tissue>
    </source>
</reference>
<proteinExistence type="predicted"/>
<gene>
    <name evidence="1" type="ORF">MANES_08G126400</name>
</gene>
<name>A0A2C9VFS2_MANES</name>
<accession>A0A2C9VFS2</accession>
<dbReference type="AlphaFoldDB" id="A0A2C9VFS2"/>
<evidence type="ECO:0000313" key="1">
    <source>
        <dbReference type="EMBL" id="OAY44150.1"/>
    </source>
</evidence>
<protein>
    <submittedName>
        <fullName evidence="1">Uncharacterized protein</fullName>
    </submittedName>
</protein>
<organism evidence="1">
    <name type="scientific">Manihot esculenta</name>
    <name type="common">Cassava</name>
    <name type="synonym">Jatropha manihot</name>
    <dbReference type="NCBI Taxonomy" id="3983"/>
    <lineage>
        <taxon>Eukaryota</taxon>
        <taxon>Viridiplantae</taxon>
        <taxon>Streptophyta</taxon>
        <taxon>Embryophyta</taxon>
        <taxon>Tracheophyta</taxon>
        <taxon>Spermatophyta</taxon>
        <taxon>Magnoliopsida</taxon>
        <taxon>eudicotyledons</taxon>
        <taxon>Gunneridae</taxon>
        <taxon>Pentapetalae</taxon>
        <taxon>rosids</taxon>
        <taxon>fabids</taxon>
        <taxon>Malpighiales</taxon>
        <taxon>Euphorbiaceae</taxon>
        <taxon>Crotonoideae</taxon>
        <taxon>Manihoteae</taxon>
        <taxon>Manihot</taxon>
    </lineage>
</organism>
<sequence>MQTSPMTLLCPKIACMMATLSSKIYIPSVQQRKTLTKIFSATLENPQKSIGFPNLRGSLCEIDHAEPPWNNHCILHILHMHKTFIIKSQQPLCDLTVRKLSNHLFCKQPNKHNLACSTLRNMILV</sequence>
<dbReference type="EMBL" id="CM004394">
    <property type="protein sequence ID" value="OAY44150.1"/>
    <property type="molecule type" value="Genomic_DNA"/>
</dbReference>